<dbReference type="PROSITE" id="PS00678">
    <property type="entry name" value="WD_REPEATS_1"/>
    <property type="match status" value="1"/>
</dbReference>
<evidence type="ECO:0000256" key="7">
    <source>
        <dbReference type="ARBA" id="ARBA00023163"/>
    </source>
</evidence>
<dbReference type="EMBL" id="QBLH01002549">
    <property type="protein sequence ID" value="TGZ48095.1"/>
    <property type="molecule type" value="Genomic_DNA"/>
</dbReference>
<evidence type="ECO:0000256" key="12">
    <source>
        <dbReference type="SAM" id="MobiDB-lite"/>
    </source>
</evidence>
<evidence type="ECO:0000256" key="5">
    <source>
        <dbReference type="ARBA" id="ARBA00022737"/>
    </source>
</evidence>
<keyword evidence="3" id="KW-0678">Repressor</keyword>
<dbReference type="InterPro" id="IPR019775">
    <property type="entry name" value="WD40_repeat_CS"/>
</dbReference>
<evidence type="ECO:0000313" key="13">
    <source>
        <dbReference type="EMBL" id="TGZ48095.1"/>
    </source>
</evidence>
<dbReference type="Gene3D" id="2.130.10.10">
    <property type="entry name" value="YVTN repeat-like/Quinoprotein amine dehydrogenase"/>
    <property type="match status" value="1"/>
</dbReference>
<feature type="compositionally biased region" description="Basic residues" evidence="12">
    <location>
        <begin position="215"/>
        <end position="229"/>
    </location>
</feature>
<feature type="region of interest" description="Disordered" evidence="12">
    <location>
        <begin position="178"/>
        <end position="233"/>
    </location>
</feature>
<keyword evidence="8" id="KW-0539">Nucleus</keyword>
<accession>A0A4S2KFB8</accession>
<keyword evidence="4 11" id="KW-0853">WD repeat</keyword>
<dbReference type="InterPro" id="IPR015943">
    <property type="entry name" value="WD40/YVTN_repeat-like_dom_sf"/>
</dbReference>
<keyword evidence="14" id="KW-1185">Reference proteome</keyword>
<evidence type="ECO:0000256" key="11">
    <source>
        <dbReference type="PROSITE-ProRule" id="PRU00221"/>
    </source>
</evidence>
<dbReference type="AlphaFoldDB" id="A0A4S2KFB8"/>
<keyword evidence="7" id="KW-0804">Transcription</keyword>
<gene>
    <name evidence="13" type="ORF">DBV15_04361</name>
</gene>
<dbReference type="InterPro" id="IPR001680">
    <property type="entry name" value="WD40_rpt"/>
</dbReference>
<dbReference type="Gene3D" id="3.40.50.300">
    <property type="entry name" value="P-loop containing nucleotide triphosphate hydrolases"/>
    <property type="match status" value="1"/>
</dbReference>
<comment type="caution">
    <text evidence="13">The sequence shown here is derived from an EMBL/GenBank/DDBJ whole genome shotgun (WGS) entry which is preliminary data.</text>
</comment>
<evidence type="ECO:0000256" key="4">
    <source>
        <dbReference type="ARBA" id="ARBA00022574"/>
    </source>
</evidence>
<evidence type="ECO:0000256" key="2">
    <source>
        <dbReference type="ARBA" id="ARBA00008075"/>
    </source>
</evidence>
<evidence type="ECO:0000256" key="8">
    <source>
        <dbReference type="ARBA" id="ARBA00023242"/>
    </source>
</evidence>
<dbReference type="SUPFAM" id="SSF50978">
    <property type="entry name" value="WD40 repeat-like"/>
    <property type="match status" value="1"/>
</dbReference>
<evidence type="ECO:0000256" key="3">
    <source>
        <dbReference type="ARBA" id="ARBA00022491"/>
    </source>
</evidence>
<proteinExistence type="inferred from homology"/>
<dbReference type="SMART" id="SM00320">
    <property type="entry name" value="WD40"/>
    <property type="match status" value="5"/>
</dbReference>
<name>A0A4S2KFB8_9HYME</name>
<keyword evidence="5" id="KW-0677">Repeat</keyword>
<evidence type="ECO:0000256" key="10">
    <source>
        <dbReference type="ARBA" id="ARBA00076259"/>
    </source>
</evidence>
<evidence type="ECO:0000256" key="9">
    <source>
        <dbReference type="ARBA" id="ARBA00072179"/>
    </source>
</evidence>
<comment type="similarity">
    <text evidence="2">Belongs to the WD repeat ESC family.</text>
</comment>
<evidence type="ECO:0000256" key="6">
    <source>
        <dbReference type="ARBA" id="ARBA00023015"/>
    </source>
</evidence>
<dbReference type="PROSITE" id="PS50082">
    <property type="entry name" value="WD_REPEATS_2"/>
    <property type="match status" value="2"/>
</dbReference>
<keyword evidence="6" id="KW-0805">Transcription regulation</keyword>
<comment type="subcellular location">
    <subcellularLocation>
        <location evidence="1">Nucleus</location>
    </subcellularLocation>
</comment>
<dbReference type="FunFam" id="2.130.10.10:FF:000056">
    <property type="entry name" value="Polycomb protein eed"/>
    <property type="match status" value="1"/>
</dbReference>
<dbReference type="PANTHER" id="PTHR10253">
    <property type="entry name" value="POLYCOMB PROTEIN"/>
    <property type="match status" value="1"/>
</dbReference>
<dbReference type="PROSITE" id="PS50294">
    <property type="entry name" value="WD_REPEATS_REGION"/>
    <property type="match status" value="2"/>
</dbReference>
<feature type="repeat" description="WD" evidence="11">
    <location>
        <begin position="388"/>
        <end position="429"/>
    </location>
</feature>
<reference evidence="13 14" key="1">
    <citation type="journal article" date="2019" name="Philos. Trans. R. Soc. Lond., B, Biol. Sci.">
        <title>Ant behaviour and brain gene expression of defending hosts depend on the ecological success of the intruding social parasite.</title>
        <authorList>
            <person name="Kaur R."/>
            <person name="Stoldt M."/>
            <person name="Jongepier E."/>
            <person name="Feldmeyer B."/>
            <person name="Menzel F."/>
            <person name="Bornberg-Bauer E."/>
            <person name="Foitzik S."/>
        </authorList>
    </citation>
    <scope>NUCLEOTIDE SEQUENCE [LARGE SCALE GENOMIC DNA]</scope>
    <source>
        <tissue evidence="13">Whole body</tissue>
    </source>
</reference>
<evidence type="ECO:0000256" key="1">
    <source>
        <dbReference type="ARBA" id="ARBA00004123"/>
    </source>
</evidence>
<dbReference type="Proteomes" id="UP000310200">
    <property type="component" value="Unassembled WGS sequence"/>
</dbReference>
<evidence type="ECO:0000313" key="14">
    <source>
        <dbReference type="Proteomes" id="UP000310200"/>
    </source>
</evidence>
<protein>
    <recommendedName>
        <fullName evidence="9">Polycomb protein esc</fullName>
    </recommendedName>
    <alternativeName>
        <fullName evidence="10">Protein extra sex combs</fullName>
    </alternativeName>
</protein>
<dbReference type="STRING" id="300112.A0A4S2KFB8"/>
<dbReference type="InterPro" id="IPR027417">
    <property type="entry name" value="P-loop_NTPase"/>
</dbReference>
<dbReference type="InterPro" id="IPR051243">
    <property type="entry name" value="PcG_WD-repeat"/>
</dbReference>
<dbReference type="InterPro" id="IPR036322">
    <property type="entry name" value="WD40_repeat_dom_sf"/>
</dbReference>
<organism evidence="13 14">
    <name type="scientific">Temnothorax longispinosus</name>
    <dbReference type="NCBI Taxonomy" id="300112"/>
    <lineage>
        <taxon>Eukaryota</taxon>
        <taxon>Metazoa</taxon>
        <taxon>Ecdysozoa</taxon>
        <taxon>Arthropoda</taxon>
        <taxon>Hexapoda</taxon>
        <taxon>Insecta</taxon>
        <taxon>Pterygota</taxon>
        <taxon>Neoptera</taxon>
        <taxon>Endopterygota</taxon>
        <taxon>Hymenoptera</taxon>
        <taxon>Apocrita</taxon>
        <taxon>Aculeata</taxon>
        <taxon>Formicoidea</taxon>
        <taxon>Formicidae</taxon>
        <taxon>Myrmicinae</taxon>
        <taxon>Temnothorax</taxon>
    </lineage>
</organism>
<dbReference type="GO" id="GO:0005634">
    <property type="term" value="C:nucleus"/>
    <property type="evidence" value="ECO:0007669"/>
    <property type="project" value="UniProtKB-SubCell"/>
</dbReference>
<feature type="repeat" description="WD" evidence="11">
    <location>
        <begin position="342"/>
        <end position="384"/>
    </location>
</feature>
<sequence length="595" mass="67163">MAEILKSGTVRRSECLIAFMIVGSAELCQKISEGLHQSARERKWHISVHQCESVNDVIKARIDISVDFIIFAFDLRASHTLSEIEANIATIDEYYIVSGAACLVNCNGISNVMGLIHKSKKLCHKYNIRFLSANISNTQACFFLGSRLLNITEGVLGLNSGIPIIKTSIEMKKSSGKAYASSQEDSENDSDVTECSIGSNSTAGTHRSDTPTRSARYKRKGRRRSKTAKYKPSTDKPLYKYCCSVKEDHGQPLFGVQFNYHLKEGEPLIFASVGSNRVSIYECPQSGNIRLQQCYADPDTEENFYTCAWTYDDPGKPLLAVAGSRGVIRVISASTMTCIKHYIGHGHAINELKIHPKDPNILLSASKDHALRLWNIKTDVCIAIFGGVEGHRDEVLSADFDIRGQRIISCGMDHALKLWSLDKPDMQEAIKQSYHCNPTRNGRPFDSILQHFPDFTTRDVHRNYVDCVKWFGDFILSKSCENCIVCWKPGRLEDSQLRSGETSATVLHRFEFKECDIWFIRFSMDFWQRTIALGNQVGRTYVWDLDVDEPGQARCWSLQHPRCTAPIRQTSLSRDGSVLLCVCDDATVWRWNRDH</sequence>
<feature type="compositionally biased region" description="Polar residues" evidence="12">
    <location>
        <begin position="196"/>
        <end position="205"/>
    </location>
</feature>
<dbReference type="Pfam" id="PF00400">
    <property type="entry name" value="WD40"/>
    <property type="match status" value="2"/>
</dbReference>